<dbReference type="AlphaFoldDB" id="G9P4L8"/>
<dbReference type="Proteomes" id="UP000005426">
    <property type="component" value="Unassembled WGS sequence"/>
</dbReference>
<name>G9P4L8_HYPAI</name>
<evidence type="ECO:0000313" key="2">
    <source>
        <dbReference type="Proteomes" id="UP000005426"/>
    </source>
</evidence>
<reference evidence="1 2" key="1">
    <citation type="journal article" date="2011" name="Genome Biol.">
        <title>Comparative genome sequence analysis underscores mycoparasitism as the ancestral life style of Trichoderma.</title>
        <authorList>
            <person name="Kubicek C.P."/>
            <person name="Herrera-Estrella A."/>
            <person name="Seidl-Seiboth V."/>
            <person name="Martinez D.A."/>
            <person name="Druzhinina I.S."/>
            <person name="Thon M."/>
            <person name="Zeilinger S."/>
            <person name="Casas-Flores S."/>
            <person name="Horwitz B.A."/>
            <person name="Mukherjee P.K."/>
            <person name="Mukherjee M."/>
            <person name="Kredics L."/>
            <person name="Alcaraz L.D."/>
            <person name="Aerts A."/>
            <person name="Antal Z."/>
            <person name="Atanasova L."/>
            <person name="Cervantes-Badillo M.G."/>
            <person name="Challacombe J."/>
            <person name="Chertkov O."/>
            <person name="McCluskey K."/>
            <person name="Coulpier F."/>
            <person name="Deshpande N."/>
            <person name="von Doehren H."/>
            <person name="Ebbole D.J."/>
            <person name="Esquivel-Naranjo E.U."/>
            <person name="Fekete E."/>
            <person name="Flipphi M."/>
            <person name="Glaser F."/>
            <person name="Gomez-Rodriguez E.Y."/>
            <person name="Gruber S."/>
            <person name="Han C."/>
            <person name="Henrissat B."/>
            <person name="Hermosa R."/>
            <person name="Hernandez-Onate M."/>
            <person name="Karaffa L."/>
            <person name="Kosti I."/>
            <person name="Le Crom S."/>
            <person name="Lindquist E."/>
            <person name="Lucas S."/>
            <person name="Luebeck M."/>
            <person name="Luebeck P.S."/>
            <person name="Margeot A."/>
            <person name="Metz B."/>
            <person name="Misra M."/>
            <person name="Nevalainen H."/>
            <person name="Omann M."/>
            <person name="Packer N."/>
            <person name="Perrone G."/>
            <person name="Uresti-Rivera E.E."/>
            <person name="Salamov A."/>
            <person name="Schmoll M."/>
            <person name="Seiboth B."/>
            <person name="Shapiro H."/>
            <person name="Sukno S."/>
            <person name="Tamayo-Ramos J.A."/>
            <person name="Tisch D."/>
            <person name="Wiest A."/>
            <person name="Wilkinson H.H."/>
            <person name="Zhang M."/>
            <person name="Coutinho P.M."/>
            <person name="Kenerley C.M."/>
            <person name="Monte E."/>
            <person name="Baker S.E."/>
            <person name="Grigoriev I.V."/>
        </authorList>
    </citation>
    <scope>NUCLEOTIDE SEQUENCE [LARGE SCALE GENOMIC DNA]</scope>
    <source>
        <strain evidence="2">ATCC 20476 / IMI 206040</strain>
    </source>
</reference>
<feature type="non-terminal residue" evidence="1">
    <location>
        <position position="260"/>
    </location>
</feature>
<dbReference type="OrthoDB" id="5133007at2759"/>
<sequence>MASLGKIANSLVSVANENTVALVNLNVDFSVFRCHPSPEYLAVGSALTTKRKHEAENGAIHATACKLGFLFHQILPDTPKLLQAYEGTEDDGPFRAFIGADCTSIWAAATSGPASICILLLACMLSNAWDAKTATSIWAELIEQRKRNIWAQTESNKIVHPHSLAAAKQDISRAELANWDASVRSWQRRANTAMGLQHIQLKLIMDNIRIPYSTTGSTFEKVTTAWIRSMEVVERLLNNLPQEVSDRAILLAIHSWHIYP</sequence>
<evidence type="ECO:0000313" key="1">
    <source>
        <dbReference type="EMBL" id="EHK42004.1"/>
    </source>
</evidence>
<gene>
    <name evidence="1" type="ORF">TRIATDRAFT_185471</name>
</gene>
<proteinExistence type="predicted"/>
<accession>G9P4L8</accession>
<dbReference type="HOGENOM" id="CLU_049636_0_0_1"/>
<dbReference type="eggNOG" id="ENOG502SJYI">
    <property type="taxonomic scope" value="Eukaryota"/>
</dbReference>
<dbReference type="EMBL" id="ABDG02000027">
    <property type="protein sequence ID" value="EHK42004.1"/>
    <property type="molecule type" value="Genomic_DNA"/>
</dbReference>
<protein>
    <submittedName>
        <fullName evidence="1">Uncharacterized protein</fullName>
    </submittedName>
</protein>
<comment type="caution">
    <text evidence="1">The sequence shown here is derived from an EMBL/GenBank/DDBJ whole genome shotgun (WGS) entry which is preliminary data.</text>
</comment>
<keyword evidence="2" id="KW-1185">Reference proteome</keyword>
<dbReference type="OMA" id="CEAPKEY"/>
<organism evidence="1 2">
    <name type="scientific">Hypocrea atroviridis (strain ATCC 20476 / IMI 206040)</name>
    <name type="common">Trichoderma atroviride</name>
    <dbReference type="NCBI Taxonomy" id="452589"/>
    <lineage>
        <taxon>Eukaryota</taxon>
        <taxon>Fungi</taxon>
        <taxon>Dikarya</taxon>
        <taxon>Ascomycota</taxon>
        <taxon>Pezizomycotina</taxon>
        <taxon>Sordariomycetes</taxon>
        <taxon>Hypocreomycetidae</taxon>
        <taxon>Hypocreales</taxon>
        <taxon>Hypocreaceae</taxon>
        <taxon>Trichoderma</taxon>
    </lineage>
</organism>